<dbReference type="InterPro" id="IPR035649">
    <property type="entry name" value="EFG_V"/>
</dbReference>
<evidence type="ECO:0000256" key="8">
    <source>
        <dbReference type="HAMAP-Rule" id="MF_00054"/>
    </source>
</evidence>
<dbReference type="CDD" id="cd04088">
    <property type="entry name" value="EFG_mtEFG_II"/>
    <property type="match status" value="1"/>
</dbReference>
<reference evidence="10 11" key="1">
    <citation type="submission" date="2018-06" db="EMBL/GenBank/DDBJ databases">
        <title>Draft Genome Sequence of a Novel Marine Bacterium Related to the Verrucomicrobia.</title>
        <authorList>
            <person name="Vosseberg J."/>
            <person name="Martijn J."/>
            <person name="Ettema T.J.G."/>
        </authorList>
    </citation>
    <scope>NUCLEOTIDE SEQUENCE [LARGE SCALE GENOMIC DNA]</scope>
    <source>
        <strain evidence="10">TARA_B100001123</strain>
    </source>
</reference>
<keyword evidence="8" id="KW-0963">Cytoplasm</keyword>
<dbReference type="InterPro" id="IPR047872">
    <property type="entry name" value="EFG_IV"/>
</dbReference>
<dbReference type="FunFam" id="3.40.50.300:FF:000029">
    <property type="entry name" value="Elongation factor G"/>
    <property type="match status" value="1"/>
</dbReference>
<dbReference type="Gene3D" id="3.30.70.240">
    <property type="match status" value="1"/>
</dbReference>
<protein>
    <recommendedName>
        <fullName evidence="2 8">Elongation factor G</fullName>
        <shortName evidence="8">EF-G</shortName>
    </recommendedName>
</protein>
<proteinExistence type="inferred from homology"/>
<evidence type="ECO:0000256" key="4">
    <source>
        <dbReference type="ARBA" id="ARBA00022768"/>
    </source>
</evidence>
<evidence type="ECO:0000256" key="7">
    <source>
        <dbReference type="ARBA" id="ARBA00024731"/>
    </source>
</evidence>
<dbReference type="InterPro" id="IPR014721">
    <property type="entry name" value="Ribsml_uS5_D2-typ_fold_subgr"/>
</dbReference>
<dbReference type="InterPro" id="IPR000795">
    <property type="entry name" value="T_Tr_GTP-bd_dom"/>
</dbReference>
<evidence type="ECO:0000313" key="11">
    <source>
        <dbReference type="Proteomes" id="UP000247465"/>
    </source>
</evidence>
<dbReference type="Gene3D" id="2.40.30.10">
    <property type="entry name" value="Translation factors"/>
    <property type="match status" value="1"/>
</dbReference>
<dbReference type="SUPFAM" id="SSF54980">
    <property type="entry name" value="EF-G C-terminal domain-like"/>
    <property type="match status" value="2"/>
</dbReference>
<evidence type="ECO:0000256" key="5">
    <source>
        <dbReference type="ARBA" id="ARBA00022917"/>
    </source>
</evidence>
<dbReference type="InterPro" id="IPR004540">
    <property type="entry name" value="Transl_elong_EFG/EF2"/>
</dbReference>
<dbReference type="InterPro" id="IPR035647">
    <property type="entry name" value="EFG_III/V"/>
</dbReference>
<dbReference type="InterPro" id="IPR020568">
    <property type="entry name" value="Ribosomal_Su5_D2-typ_SF"/>
</dbReference>
<dbReference type="Gene3D" id="3.30.70.870">
    <property type="entry name" value="Elongation Factor G (Translational Gtpase), domain 3"/>
    <property type="match status" value="1"/>
</dbReference>
<name>A0A2Z4AEG3_9BACT</name>
<evidence type="ECO:0000313" key="10">
    <source>
        <dbReference type="EMBL" id="AWT59358.1"/>
    </source>
</evidence>
<feature type="domain" description="Tr-type G" evidence="9">
    <location>
        <begin position="20"/>
        <end position="305"/>
    </location>
</feature>
<dbReference type="HAMAP" id="MF_00054_B">
    <property type="entry name" value="EF_G_EF_2_B"/>
    <property type="match status" value="1"/>
</dbReference>
<dbReference type="Pfam" id="PF14492">
    <property type="entry name" value="EFG_III"/>
    <property type="match status" value="1"/>
</dbReference>
<dbReference type="NCBIfam" id="TIGR00484">
    <property type="entry name" value="EF-G"/>
    <property type="match status" value="1"/>
</dbReference>
<keyword evidence="5 8" id="KW-0648">Protein biosynthesis</keyword>
<dbReference type="Proteomes" id="UP000247465">
    <property type="component" value="Chromosome"/>
</dbReference>
<dbReference type="FunFam" id="3.30.230.10:FF:000003">
    <property type="entry name" value="Elongation factor G"/>
    <property type="match status" value="1"/>
</dbReference>
<dbReference type="AlphaFoldDB" id="A0A2Z4AEG3"/>
<dbReference type="GO" id="GO:0032790">
    <property type="term" value="P:ribosome disassembly"/>
    <property type="evidence" value="ECO:0007669"/>
    <property type="project" value="TreeGrafter"/>
</dbReference>
<dbReference type="SMART" id="SM00838">
    <property type="entry name" value="EFG_C"/>
    <property type="match status" value="1"/>
</dbReference>
<dbReference type="CDD" id="cd16262">
    <property type="entry name" value="EFG_III"/>
    <property type="match status" value="1"/>
</dbReference>
<dbReference type="SMART" id="SM00889">
    <property type="entry name" value="EFG_IV"/>
    <property type="match status" value="1"/>
</dbReference>
<dbReference type="PRINTS" id="PR00315">
    <property type="entry name" value="ELONGATNFCT"/>
</dbReference>
<dbReference type="FunFam" id="2.40.30.10:FF:000006">
    <property type="entry name" value="Elongation factor G"/>
    <property type="match status" value="1"/>
</dbReference>
<evidence type="ECO:0000256" key="2">
    <source>
        <dbReference type="ARBA" id="ARBA00017872"/>
    </source>
</evidence>
<dbReference type="Gene3D" id="3.40.50.300">
    <property type="entry name" value="P-loop containing nucleotide triphosphate hydrolases"/>
    <property type="match status" value="1"/>
</dbReference>
<dbReference type="InterPro" id="IPR031157">
    <property type="entry name" value="G_TR_CS"/>
</dbReference>
<feature type="binding site" evidence="8">
    <location>
        <begin position="156"/>
        <end position="159"/>
    </location>
    <ligand>
        <name>GTP</name>
        <dbReference type="ChEBI" id="CHEBI:37565"/>
    </ligand>
</feature>
<dbReference type="FunFam" id="3.30.70.870:FF:000001">
    <property type="entry name" value="Elongation factor G"/>
    <property type="match status" value="1"/>
</dbReference>
<organism evidence="10 11">
    <name type="scientific">Candidatus Moanibacter tarae</name>
    <dbReference type="NCBI Taxonomy" id="2200854"/>
    <lineage>
        <taxon>Bacteria</taxon>
        <taxon>Pseudomonadati</taxon>
        <taxon>Verrucomicrobiota</taxon>
        <taxon>Opitutia</taxon>
        <taxon>Puniceicoccales</taxon>
        <taxon>Puniceicoccales incertae sedis</taxon>
        <taxon>Candidatus Moanibacter</taxon>
    </lineage>
</organism>
<dbReference type="InterPro" id="IPR009022">
    <property type="entry name" value="EFG_III"/>
</dbReference>
<comment type="subcellular location">
    <subcellularLocation>
        <location evidence="8">Cytoplasm</location>
    </subcellularLocation>
</comment>
<dbReference type="CDD" id="cd01886">
    <property type="entry name" value="EF-G"/>
    <property type="match status" value="1"/>
</dbReference>
<dbReference type="Pfam" id="PF00009">
    <property type="entry name" value="GTP_EFTU"/>
    <property type="match status" value="1"/>
</dbReference>
<gene>
    <name evidence="10" type="primary">fusA_1</name>
    <name evidence="8" type="synonym">fusA</name>
    <name evidence="10" type="ORF">DF168_00545</name>
</gene>
<dbReference type="SUPFAM" id="SSF50447">
    <property type="entry name" value="Translation proteins"/>
    <property type="match status" value="1"/>
</dbReference>
<dbReference type="NCBIfam" id="TIGR00231">
    <property type="entry name" value="small_GTP"/>
    <property type="match status" value="1"/>
</dbReference>
<dbReference type="InterPro" id="IPR027417">
    <property type="entry name" value="P-loop_NTPase"/>
</dbReference>
<dbReference type="CDD" id="cd01434">
    <property type="entry name" value="EFG_mtEFG1_IV"/>
    <property type="match status" value="1"/>
</dbReference>
<dbReference type="CDD" id="cd03713">
    <property type="entry name" value="EFG_mtEFG_C"/>
    <property type="match status" value="1"/>
</dbReference>
<dbReference type="PROSITE" id="PS51722">
    <property type="entry name" value="G_TR_2"/>
    <property type="match status" value="1"/>
</dbReference>
<accession>A0A2Z4AEG3</accession>
<evidence type="ECO:0000256" key="6">
    <source>
        <dbReference type="ARBA" id="ARBA00023134"/>
    </source>
</evidence>
<dbReference type="Pfam" id="PF03764">
    <property type="entry name" value="EFG_IV"/>
    <property type="match status" value="1"/>
</dbReference>
<dbReference type="PROSITE" id="PS00301">
    <property type="entry name" value="G_TR_1"/>
    <property type="match status" value="1"/>
</dbReference>
<dbReference type="Gene3D" id="3.30.230.10">
    <property type="match status" value="1"/>
</dbReference>
<comment type="function">
    <text evidence="7 8">Catalyzes the GTP-dependent ribosomal translocation step during translation elongation. During this step, the ribosome changes from the pre-translocational (PRE) to the post-translocational (POST) state as the newly formed A-site-bound peptidyl-tRNA and P-site-bound deacylated tRNA move to the P and E sites, respectively. Catalyzes the coordinated movement of the two tRNA molecules, the mRNA and conformational changes in the ribosome.</text>
</comment>
<keyword evidence="4 8" id="KW-0251">Elongation factor</keyword>
<dbReference type="GO" id="GO:0003746">
    <property type="term" value="F:translation elongation factor activity"/>
    <property type="evidence" value="ECO:0007669"/>
    <property type="project" value="UniProtKB-UniRule"/>
</dbReference>
<dbReference type="InterPro" id="IPR053905">
    <property type="entry name" value="EF-G-like_DII"/>
</dbReference>
<dbReference type="InterPro" id="IPR005225">
    <property type="entry name" value="Small_GTP-bd"/>
</dbReference>
<evidence type="ECO:0000256" key="1">
    <source>
        <dbReference type="ARBA" id="ARBA00005870"/>
    </source>
</evidence>
<feature type="binding site" evidence="8">
    <location>
        <begin position="29"/>
        <end position="36"/>
    </location>
    <ligand>
        <name>GTP</name>
        <dbReference type="ChEBI" id="CHEBI:37565"/>
    </ligand>
</feature>
<dbReference type="SUPFAM" id="SSF52540">
    <property type="entry name" value="P-loop containing nucleoside triphosphate hydrolases"/>
    <property type="match status" value="1"/>
</dbReference>
<evidence type="ECO:0000256" key="3">
    <source>
        <dbReference type="ARBA" id="ARBA00022741"/>
    </source>
</evidence>
<dbReference type="GO" id="GO:0003924">
    <property type="term" value="F:GTPase activity"/>
    <property type="evidence" value="ECO:0007669"/>
    <property type="project" value="InterPro"/>
</dbReference>
<keyword evidence="3 8" id="KW-0547">Nucleotide-binding</keyword>
<dbReference type="SUPFAM" id="SSF54211">
    <property type="entry name" value="Ribosomal protein S5 domain 2-like"/>
    <property type="match status" value="1"/>
</dbReference>
<dbReference type="GO" id="GO:0005525">
    <property type="term" value="F:GTP binding"/>
    <property type="evidence" value="ECO:0007669"/>
    <property type="project" value="UniProtKB-UniRule"/>
</dbReference>
<dbReference type="GO" id="GO:0005737">
    <property type="term" value="C:cytoplasm"/>
    <property type="evidence" value="ECO:0007669"/>
    <property type="project" value="UniProtKB-SubCell"/>
</dbReference>
<dbReference type="Pfam" id="PF22042">
    <property type="entry name" value="EF-G_D2"/>
    <property type="match status" value="1"/>
</dbReference>
<dbReference type="FunFam" id="3.30.70.240:FF:000001">
    <property type="entry name" value="Elongation factor G"/>
    <property type="match status" value="1"/>
</dbReference>
<dbReference type="Pfam" id="PF00679">
    <property type="entry name" value="EFG_C"/>
    <property type="match status" value="1"/>
</dbReference>
<dbReference type="InterPro" id="IPR009000">
    <property type="entry name" value="Transl_B-barrel_sf"/>
</dbReference>
<comment type="similarity">
    <text evidence="1 8">Belongs to the TRAFAC class translation factor GTPase superfamily. Classic translation factor GTPase family. EF-G/EF-2 subfamily.</text>
</comment>
<sequence length="721" mass="79971">MVSPDNNSPANAKDRRTPLEFTRNIGIAAHIDAGKTTTTERLLFYSGVVHQIGEVHDGNTTTDWMEQERERGITITSAAISCDWKPKRGIFANQSHQINVIDTPGHVDFTAEVERSLRVLDGAVGVFCAVAGVQPQSETVWRQIDKYGVPRLAFVNKMDRTGADFYSAVEDIRRKLGGNAFPLYLPIGAEDNFRGLIDLIRMKAYIYEDDDDSGMSYLEEEIPSSMREETELHRERLIEALADFDDNIAGKFLEGEEIQEEELQRGVRTATLQQGFLGVIPGSAFKNKGVQFLADAIIDYLPSPLDLPPISVLGEEGANEKEIEIKPDDHAEVVGLIFKLASDPYVGKLVFIRIYQGEMRKGSSLLNTRTGRMERISRLMLMKADSRKDIDVAYSGDICAIIGAKDIRTGDTLCSKKLRVVLEPPTFPDPVISMSIEPETQGDQERLSLGLQRLSEEDPTFLVNSDKETGQTIISGMGELHLEILRDRLFREFKVEATSGKPQIAYRESITAAADGVGKFIRQSGGRGQYGHAEIRIEPNERGKGSEFIDKITGGIIPREFIRPIEEGITEAAHNGSLAGYPVEDVKVELVFGSFHDVDSSETAFKMAGILAFRDALKNAKPILLEPHMKVEVSTPEEFQGDVMGDLNRRRGKILGLEAKGNLMIINSIVPLETMFGYATVVRSLTKGRASHTMEPSHFEKVPEGITKKIIETSTREPVRA</sequence>
<dbReference type="InterPro" id="IPR005517">
    <property type="entry name" value="Transl_elong_EFG/EF2_IV"/>
</dbReference>
<dbReference type="PANTHER" id="PTHR43261:SF1">
    <property type="entry name" value="RIBOSOME-RELEASING FACTOR 2, MITOCHONDRIAL"/>
    <property type="match status" value="1"/>
</dbReference>
<keyword evidence="6 8" id="KW-0342">GTP-binding</keyword>
<feature type="binding site" evidence="8">
    <location>
        <begin position="102"/>
        <end position="106"/>
    </location>
    <ligand>
        <name>GTP</name>
        <dbReference type="ChEBI" id="CHEBI:37565"/>
    </ligand>
</feature>
<evidence type="ECO:0000259" key="9">
    <source>
        <dbReference type="PROSITE" id="PS51722"/>
    </source>
</evidence>
<dbReference type="InterPro" id="IPR041095">
    <property type="entry name" value="EFG_II"/>
</dbReference>
<dbReference type="EMBL" id="CP029803">
    <property type="protein sequence ID" value="AWT59358.1"/>
    <property type="molecule type" value="Genomic_DNA"/>
</dbReference>
<dbReference type="NCBIfam" id="NF009381">
    <property type="entry name" value="PRK12740.1-5"/>
    <property type="match status" value="1"/>
</dbReference>
<dbReference type="PANTHER" id="PTHR43261">
    <property type="entry name" value="TRANSLATION ELONGATION FACTOR G-RELATED"/>
    <property type="match status" value="1"/>
</dbReference>
<dbReference type="InterPro" id="IPR000640">
    <property type="entry name" value="EFG_V-like"/>
</dbReference>
<dbReference type="KEGG" id="mtar:DF168_00545"/>